<feature type="region of interest" description="Disordered" evidence="1">
    <location>
        <begin position="239"/>
        <end position="287"/>
    </location>
</feature>
<feature type="compositionally biased region" description="Low complexity" evidence="1">
    <location>
        <begin position="120"/>
        <end position="131"/>
    </location>
</feature>
<name>A0ABN9RF52_9DINO</name>
<sequence>VPGGSSKVEEGRFLEALCLLRDAAPRRRLLRTLPPPIATPLRAPPRGGEKWEGVVGDMWALPPPIAESPEPTRGGGGERTSPRVRRVPSNAPAAHRLARIVDWRGQGSDFAAEGGGGTGSSAPPARAARTATPPRWGAFRPPCLVSACACQPAGRSGRPPRPGRKAAARAAKMPGPGSPAARAGRSLLLGRGDGRGRAAGRWLVGSLRQVTWAMPVSTARRMQYNRPVVSVPTAKVSKLSQLPPEAGEGHSNTTSGAPAAAAMPPRGARRAPGKGGGARCEGPRRRP</sequence>
<reference evidence="2" key="1">
    <citation type="submission" date="2023-10" db="EMBL/GenBank/DDBJ databases">
        <authorList>
            <person name="Chen Y."/>
            <person name="Shah S."/>
            <person name="Dougan E. K."/>
            <person name="Thang M."/>
            <person name="Chan C."/>
        </authorList>
    </citation>
    <scope>NUCLEOTIDE SEQUENCE [LARGE SCALE GENOMIC DNA]</scope>
</reference>
<dbReference type="EMBL" id="CAUYUJ010006524">
    <property type="protein sequence ID" value="CAK0817661.1"/>
    <property type="molecule type" value="Genomic_DNA"/>
</dbReference>
<comment type="caution">
    <text evidence="2">The sequence shown here is derived from an EMBL/GenBank/DDBJ whole genome shotgun (WGS) entry which is preliminary data.</text>
</comment>
<feature type="non-terminal residue" evidence="2">
    <location>
        <position position="1"/>
    </location>
</feature>
<evidence type="ECO:0000313" key="3">
    <source>
        <dbReference type="Proteomes" id="UP001189429"/>
    </source>
</evidence>
<feature type="compositionally biased region" description="Low complexity" evidence="1">
    <location>
        <begin position="256"/>
        <end position="266"/>
    </location>
</feature>
<dbReference type="Proteomes" id="UP001189429">
    <property type="component" value="Unassembled WGS sequence"/>
</dbReference>
<feature type="non-terminal residue" evidence="2">
    <location>
        <position position="287"/>
    </location>
</feature>
<gene>
    <name evidence="2" type="ORF">PCOR1329_LOCUS20196</name>
</gene>
<accession>A0ABN9RF52</accession>
<feature type="compositionally biased region" description="Low complexity" evidence="1">
    <location>
        <begin position="168"/>
        <end position="183"/>
    </location>
</feature>
<keyword evidence="3" id="KW-1185">Reference proteome</keyword>
<feature type="region of interest" description="Disordered" evidence="1">
    <location>
        <begin position="108"/>
        <end position="131"/>
    </location>
</feature>
<evidence type="ECO:0000313" key="2">
    <source>
        <dbReference type="EMBL" id="CAK0817661.1"/>
    </source>
</evidence>
<organism evidence="2 3">
    <name type="scientific">Prorocentrum cordatum</name>
    <dbReference type="NCBI Taxonomy" id="2364126"/>
    <lineage>
        <taxon>Eukaryota</taxon>
        <taxon>Sar</taxon>
        <taxon>Alveolata</taxon>
        <taxon>Dinophyceae</taxon>
        <taxon>Prorocentrales</taxon>
        <taxon>Prorocentraceae</taxon>
        <taxon>Prorocentrum</taxon>
    </lineage>
</organism>
<evidence type="ECO:0000256" key="1">
    <source>
        <dbReference type="SAM" id="MobiDB-lite"/>
    </source>
</evidence>
<protein>
    <submittedName>
        <fullName evidence="2">Uncharacterized protein</fullName>
    </submittedName>
</protein>
<proteinExistence type="predicted"/>
<feature type="region of interest" description="Disordered" evidence="1">
    <location>
        <begin position="63"/>
        <end position="92"/>
    </location>
</feature>
<feature type="region of interest" description="Disordered" evidence="1">
    <location>
        <begin position="153"/>
        <end position="183"/>
    </location>
</feature>